<reference evidence="2" key="1">
    <citation type="journal article" date="2020" name="New Phytol.">
        <title>Comparative genomics reveals dynamic genome evolution in host specialist ectomycorrhizal fungi.</title>
        <authorList>
            <person name="Lofgren L.A."/>
            <person name="Nguyen N.H."/>
            <person name="Vilgalys R."/>
            <person name="Ruytinx J."/>
            <person name="Liao H.L."/>
            <person name="Branco S."/>
            <person name="Kuo A."/>
            <person name="LaButti K."/>
            <person name="Lipzen A."/>
            <person name="Andreopoulos W."/>
            <person name="Pangilinan J."/>
            <person name="Riley R."/>
            <person name="Hundley H."/>
            <person name="Na H."/>
            <person name="Barry K."/>
            <person name="Grigoriev I.V."/>
            <person name="Stajich J.E."/>
            <person name="Kennedy P.G."/>
        </authorList>
    </citation>
    <scope>NUCLEOTIDE SEQUENCE</scope>
    <source>
        <strain evidence="2">S12</strain>
    </source>
</reference>
<comment type="caution">
    <text evidence="2">The sequence shown here is derived from an EMBL/GenBank/DDBJ whole genome shotgun (WGS) entry which is preliminary data.</text>
</comment>
<proteinExistence type="predicted"/>
<keyword evidence="3" id="KW-1185">Reference proteome</keyword>
<evidence type="ECO:0000313" key="2">
    <source>
        <dbReference type="EMBL" id="KAG1803843.1"/>
    </source>
</evidence>
<evidence type="ECO:0000313" key="3">
    <source>
        <dbReference type="Proteomes" id="UP000719766"/>
    </source>
</evidence>
<dbReference type="Pfam" id="PF17667">
    <property type="entry name" value="Pkinase_fungal"/>
    <property type="match status" value="1"/>
</dbReference>
<accession>A0A9P7J5H7</accession>
<dbReference type="InterPro" id="IPR040976">
    <property type="entry name" value="Pkinase_fungal"/>
</dbReference>
<dbReference type="PANTHER" id="PTHR38248:SF2">
    <property type="entry name" value="FUNK1 11"/>
    <property type="match status" value="1"/>
</dbReference>
<feature type="domain" description="Fungal-type protein kinase" evidence="1">
    <location>
        <begin position="273"/>
        <end position="567"/>
    </location>
</feature>
<dbReference type="AlphaFoldDB" id="A0A9P7J5H7"/>
<dbReference type="GeneID" id="64593390"/>
<name>A0A9P7J5H7_9AGAM</name>
<dbReference type="EMBL" id="JABBWE010000004">
    <property type="protein sequence ID" value="KAG1803843.1"/>
    <property type="molecule type" value="Genomic_DNA"/>
</dbReference>
<dbReference type="InterPro" id="IPR011009">
    <property type="entry name" value="Kinase-like_dom_sf"/>
</dbReference>
<dbReference type="SUPFAM" id="SSF56112">
    <property type="entry name" value="Protein kinase-like (PK-like)"/>
    <property type="match status" value="1"/>
</dbReference>
<dbReference type="PANTHER" id="PTHR38248">
    <property type="entry name" value="FUNK1 6"/>
    <property type="match status" value="1"/>
</dbReference>
<organism evidence="2 3">
    <name type="scientific">Suillus plorans</name>
    <dbReference type="NCBI Taxonomy" id="116603"/>
    <lineage>
        <taxon>Eukaryota</taxon>
        <taxon>Fungi</taxon>
        <taxon>Dikarya</taxon>
        <taxon>Basidiomycota</taxon>
        <taxon>Agaricomycotina</taxon>
        <taxon>Agaricomycetes</taxon>
        <taxon>Agaricomycetidae</taxon>
        <taxon>Boletales</taxon>
        <taxon>Suillineae</taxon>
        <taxon>Suillaceae</taxon>
        <taxon>Suillus</taxon>
    </lineage>
</organism>
<gene>
    <name evidence="2" type="ORF">HD556DRAFT_1303841</name>
</gene>
<sequence>MTLDPTIPNETPTVDAVIPVQPVVQDSQLAPTTPTQRNSSVDDGTIIPAAELVLSQSALQDLQSAIIDTPIKWDSSTLLPFTTLALKTGEKVPSLSRCRVDTLNAMGKEMQDHVVGLMSVENFLDEFLPNPDNHDPSDFTTHFTSAYNTGVFDMQSVTKEENSYDRFMSEPAPINAIRPFAPQLSFVNTSRHSDTQNCLLFTFNIKPDVCVYADGTSRSCNISKFKLNIEFKWNDAHDTFSKHSGIDKPIVSQTDKGFDTLAWCSILHSRILRWDREGVIITGSFDYNDKPYLADFFYCYARASPEMHGVNISVTPASAKDADLARTVLGLPTTTRMFKVAVPEDPDIEDSSQLTLIIPQPVARGFPPVGHWTRTCPAFDILNKKIMMFKDSWRMSIKDVLPEGETCKLLMSHKVHNIARCIAFHNVIHPIPQQNTQTVKSGSAEWACPNKAVTPHTLHRLALDIVGEKLNDFQSSKQLVQSIPHQDVYENAKILHQDLSVGNIIIYRGQGFLIDCDLAKLLTIQGPQQTTRTGTWQFMSAHLVKHSRAIHTVEDDLKSSLYIILWTAQMFKESYMSIIDQTQFITQVLDADPLVGSGGCAKSSWLVARTYFPQDIFVDCKPLDSVILELAQFFSHRYSILPPEEQEELAQLWITFKHLFTEEPVQMAGHQKMIDFMQNIMSKLPAYKKEVGMRVLHSHDSVIKIYNKYLEAPGWPVQDAAVLQKLHLSDKKTGHCMYTKSLCLLQDVTPVQ</sequence>
<dbReference type="RefSeq" id="XP_041166189.1">
    <property type="nucleotide sequence ID" value="XM_041299626.1"/>
</dbReference>
<protein>
    <recommendedName>
        <fullName evidence="1">Fungal-type protein kinase domain-containing protein</fullName>
    </recommendedName>
</protein>
<evidence type="ECO:0000259" key="1">
    <source>
        <dbReference type="Pfam" id="PF17667"/>
    </source>
</evidence>
<dbReference type="Proteomes" id="UP000719766">
    <property type="component" value="Unassembled WGS sequence"/>
</dbReference>
<dbReference type="OrthoDB" id="2739948at2759"/>
<dbReference type="Gene3D" id="1.10.510.10">
    <property type="entry name" value="Transferase(Phosphotransferase) domain 1"/>
    <property type="match status" value="1"/>
</dbReference>